<evidence type="ECO:0000313" key="8">
    <source>
        <dbReference type="Proteomes" id="UP000241208"/>
    </source>
</evidence>
<dbReference type="Proteomes" id="UP000241208">
    <property type="component" value="Unassembled WGS sequence"/>
</dbReference>
<dbReference type="GO" id="GO:0003985">
    <property type="term" value="F:acetyl-CoA C-acetyltransferase activity"/>
    <property type="evidence" value="ECO:0007669"/>
    <property type="project" value="UniProtKB-EC"/>
</dbReference>
<keyword evidence="4 7" id="KW-0012">Acyltransferase</keyword>
<protein>
    <recommendedName>
        <fullName evidence="2">acetyl-CoA C-acetyltransferase</fullName>
        <ecNumber evidence="2">2.3.1.9</ecNumber>
    </recommendedName>
    <alternativeName>
        <fullName evidence="5">Acetoacetyl-CoA thiolase</fullName>
    </alternativeName>
</protein>
<sequence>MKKIAIVSAKRTPIGRFRGKLSNYSAVELGTKALSAALQAINLKPGAIEQVIFGNVLQSGNGQNPARQIGINAGIPNTTPGMTINEVCGSGLKSIILGKQLIQLGEAKVVAVGGVESMTNA</sequence>
<dbReference type="PANTHER" id="PTHR18919:SF107">
    <property type="entry name" value="ACETYL-COA ACETYLTRANSFERASE, CYTOSOLIC"/>
    <property type="match status" value="1"/>
</dbReference>
<dbReference type="InterPro" id="IPR016039">
    <property type="entry name" value="Thiolase-like"/>
</dbReference>
<proteinExistence type="inferred from homology"/>
<accession>A0A2T4LNL7</accession>
<organism evidence="7 8">
    <name type="scientific">Staphylococcus cohnii</name>
    <dbReference type="NCBI Taxonomy" id="29382"/>
    <lineage>
        <taxon>Bacteria</taxon>
        <taxon>Bacillati</taxon>
        <taxon>Bacillota</taxon>
        <taxon>Bacilli</taxon>
        <taxon>Bacillales</taxon>
        <taxon>Staphylococcaceae</taxon>
        <taxon>Staphylococcus</taxon>
        <taxon>Staphylococcus cohnii species complex</taxon>
    </lineage>
</organism>
<dbReference type="AlphaFoldDB" id="A0A2T4LNL7"/>
<evidence type="ECO:0000256" key="1">
    <source>
        <dbReference type="ARBA" id="ARBA00010982"/>
    </source>
</evidence>
<gene>
    <name evidence="7" type="ORF">BUY34_14090</name>
</gene>
<evidence type="ECO:0000256" key="3">
    <source>
        <dbReference type="ARBA" id="ARBA00022679"/>
    </source>
</evidence>
<comment type="caution">
    <text evidence="7">The sequence shown here is derived from an EMBL/GenBank/DDBJ whole genome shotgun (WGS) entry which is preliminary data.</text>
</comment>
<reference evidence="7 8" key="1">
    <citation type="journal article" date="2016" name="Front. Microbiol.">
        <title>Comprehensive Phylogenetic Analysis of Bovine Non-aureus Staphylococci Species Based on Whole-Genome Sequencing.</title>
        <authorList>
            <person name="Naushad S."/>
            <person name="Barkema H.W."/>
            <person name="Luby C."/>
            <person name="Condas L.A."/>
            <person name="Nobrega D.B."/>
            <person name="Carson D.A."/>
            <person name="De Buck J."/>
        </authorList>
    </citation>
    <scope>NUCLEOTIDE SEQUENCE [LARGE SCALE GENOMIC DNA]</scope>
    <source>
        <strain evidence="7 8">SNUC 3829</strain>
    </source>
</reference>
<dbReference type="EC" id="2.3.1.9" evidence="2"/>
<evidence type="ECO:0000259" key="6">
    <source>
        <dbReference type="Pfam" id="PF00108"/>
    </source>
</evidence>
<dbReference type="EMBL" id="PYZR01000449">
    <property type="protein sequence ID" value="PTF54442.1"/>
    <property type="molecule type" value="Genomic_DNA"/>
</dbReference>
<dbReference type="InterPro" id="IPR020615">
    <property type="entry name" value="Thiolase_acyl_enz_int_AS"/>
</dbReference>
<evidence type="ECO:0000256" key="2">
    <source>
        <dbReference type="ARBA" id="ARBA00012705"/>
    </source>
</evidence>
<feature type="non-terminal residue" evidence="7">
    <location>
        <position position="121"/>
    </location>
</feature>
<dbReference type="PANTHER" id="PTHR18919">
    <property type="entry name" value="ACETYL-COA C-ACYLTRANSFERASE"/>
    <property type="match status" value="1"/>
</dbReference>
<keyword evidence="3 7" id="KW-0808">Transferase</keyword>
<evidence type="ECO:0000313" key="7">
    <source>
        <dbReference type="EMBL" id="PTF54442.1"/>
    </source>
</evidence>
<dbReference type="Pfam" id="PF00108">
    <property type="entry name" value="Thiolase_N"/>
    <property type="match status" value="1"/>
</dbReference>
<dbReference type="PROSITE" id="PS00098">
    <property type="entry name" value="THIOLASE_1"/>
    <property type="match status" value="1"/>
</dbReference>
<dbReference type="Gene3D" id="3.40.47.10">
    <property type="match status" value="1"/>
</dbReference>
<dbReference type="SUPFAM" id="SSF53901">
    <property type="entry name" value="Thiolase-like"/>
    <property type="match status" value="1"/>
</dbReference>
<feature type="domain" description="Thiolase N-terminal" evidence="6">
    <location>
        <begin position="4"/>
        <end position="121"/>
    </location>
</feature>
<evidence type="ECO:0000256" key="5">
    <source>
        <dbReference type="ARBA" id="ARBA00030755"/>
    </source>
</evidence>
<dbReference type="InterPro" id="IPR020616">
    <property type="entry name" value="Thiolase_N"/>
</dbReference>
<comment type="similarity">
    <text evidence="1">Belongs to the thiolase-like superfamily. Thiolase family.</text>
</comment>
<name>A0A2T4LNL7_9STAP</name>
<evidence type="ECO:0000256" key="4">
    <source>
        <dbReference type="ARBA" id="ARBA00023315"/>
    </source>
</evidence>